<feature type="compositionally biased region" description="Low complexity" evidence="1">
    <location>
        <begin position="354"/>
        <end position="377"/>
    </location>
</feature>
<feature type="compositionally biased region" description="Low complexity" evidence="1">
    <location>
        <begin position="231"/>
        <end position="250"/>
    </location>
</feature>
<accession>W4FXB9</accession>
<dbReference type="GeneID" id="20815435"/>
<feature type="region of interest" description="Disordered" evidence="1">
    <location>
        <begin position="1"/>
        <end position="264"/>
    </location>
</feature>
<evidence type="ECO:0000313" key="2">
    <source>
        <dbReference type="EMBL" id="ETV71308.1"/>
    </source>
</evidence>
<feature type="compositionally biased region" description="Low complexity" evidence="1">
    <location>
        <begin position="1"/>
        <end position="23"/>
    </location>
</feature>
<sequence length="554" mass="59353">MMAAGSSKSTSGSTSSSHSSVASRDSRRERLTEYLASRRVDATKSSTITTSRPTSTYPSTAGVSKVTMDRLNRTKINAAQPTAASSRHEKTDTFGESTYSAGPQRSTMEAKPTVPPTPTPKLSAHSTFSALRKSSKTHVPTEPPSAFPPPSSSSVPASSSSGGFDDDDSFGPMKLTFDSTPPRKPKSSQPPGLLSHFKAKKTPTGASAQKALSFHPPSFPRDENETEREFSTTTSSSSSTASTSTSTTTTLHHTIPPSAHFKPHATPMKATAIASTSSHFKAPAAVAPSSHAYPTQDGIVHQVPSSHFKQPAQEVAPMCQAGVIDLMQKPQDIPNTSPPSNAKTTSNMLRKSPTVNLDTTTTTTSNSSTVAGTSTNNDDVPPWFKAAPVAMATTTSITTSTDHPTPFPSRLQEALRQHLDEAIYTSKFSLAGARVVFADIPTHLPLAPEKAIFWLAKANVEEQHKAWTTAAAMYTEALHVLSVPLERLIVEAAFMEFQCRLKLTSPSSPVNIVVPNMKTELTPEKQREFCAHLLEGGTHEDSFIMDDPSARWLH</sequence>
<feature type="compositionally biased region" description="Pro residues" evidence="1">
    <location>
        <begin position="141"/>
        <end position="151"/>
    </location>
</feature>
<gene>
    <name evidence="2" type="ORF">H257_13439</name>
</gene>
<reference evidence="2" key="1">
    <citation type="submission" date="2013-12" db="EMBL/GenBank/DDBJ databases">
        <title>The Genome Sequence of Aphanomyces astaci APO3.</title>
        <authorList>
            <consortium name="The Broad Institute Genomics Platform"/>
            <person name="Russ C."/>
            <person name="Tyler B."/>
            <person name="van West P."/>
            <person name="Dieguez-Uribeondo J."/>
            <person name="Young S.K."/>
            <person name="Zeng Q."/>
            <person name="Gargeya S."/>
            <person name="Fitzgerald M."/>
            <person name="Abouelleil A."/>
            <person name="Alvarado L."/>
            <person name="Chapman S.B."/>
            <person name="Gainer-Dewar J."/>
            <person name="Goldberg J."/>
            <person name="Griggs A."/>
            <person name="Gujja S."/>
            <person name="Hansen M."/>
            <person name="Howarth C."/>
            <person name="Imamovic A."/>
            <person name="Ireland A."/>
            <person name="Larimer J."/>
            <person name="McCowan C."/>
            <person name="Murphy C."/>
            <person name="Pearson M."/>
            <person name="Poon T.W."/>
            <person name="Priest M."/>
            <person name="Roberts A."/>
            <person name="Saif S."/>
            <person name="Shea T."/>
            <person name="Sykes S."/>
            <person name="Wortman J."/>
            <person name="Nusbaum C."/>
            <person name="Birren B."/>
        </authorList>
    </citation>
    <scope>NUCLEOTIDE SEQUENCE [LARGE SCALE GENOMIC DNA]</scope>
    <source>
        <strain evidence="2">APO3</strain>
    </source>
</reference>
<evidence type="ECO:0000256" key="1">
    <source>
        <dbReference type="SAM" id="MobiDB-lite"/>
    </source>
</evidence>
<proteinExistence type="predicted"/>
<feature type="compositionally biased region" description="Basic and acidic residues" evidence="1">
    <location>
        <begin position="24"/>
        <end position="42"/>
    </location>
</feature>
<feature type="compositionally biased region" description="Low complexity" evidence="1">
    <location>
        <begin position="43"/>
        <end position="60"/>
    </location>
</feature>
<protein>
    <submittedName>
        <fullName evidence="2">Uncharacterized protein</fullName>
    </submittedName>
</protein>
<dbReference type="VEuPathDB" id="FungiDB:H257_13439"/>
<feature type="region of interest" description="Disordered" evidence="1">
    <location>
        <begin position="333"/>
        <end position="382"/>
    </location>
</feature>
<feature type="compositionally biased region" description="Basic and acidic residues" evidence="1">
    <location>
        <begin position="220"/>
        <end position="230"/>
    </location>
</feature>
<dbReference type="AlphaFoldDB" id="W4FXB9"/>
<dbReference type="EMBL" id="KI913161">
    <property type="protein sequence ID" value="ETV71308.1"/>
    <property type="molecule type" value="Genomic_DNA"/>
</dbReference>
<feature type="compositionally biased region" description="Low complexity" evidence="1">
    <location>
        <begin position="152"/>
        <end position="163"/>
    </location>
</feature>
<feature type="compositionally biased region" description="Polar residues" evidence="1">
    <location>
        <begin position="94"/>
        <end position="107"/>
    </location>
</feature>
<feature type="compositionally biased region" description="Polar residues" evidence="1">
    <location>
        <begin position="333"/>
        <end position="349"/>
    </location>
</feature>
<organism evidence="2">
    <name type="scientific">Aphanomyces astaci</name>
    <name type="common">Crayfish plague agent</name>
    <dbReference type="NCBI Taxonomy" id="112090"/>
    <lineage>
        <taxon>Eukaryota</taxon>
        <taxon>Sar</taxon>
        <taxon>Stramenopiles</taxon>
        <taxon>Oomycota</taxon>
        <taxon>Saprolegniomycetes</taxon>
        <taxon>Saprolegniales</taxon>
        <taxon>Verrucalvaceae</taxon>
        <taxon>Aphanomyces</taxon>
    </lineage>
</organism>
<dbReference type="OrthoDB" id="79805at2759"/>
<dbReference type="RefSeq" id="XP_009839248.1">
    <property type="nucleotide sequence ID" value="XM_009840946.1"/>
</dbReference>
<feature type="compositionally biased region" description="Polar residues" evidence="1">
    <location>
        <begin position="74"/>
        <end position="85"/>
    </location>
</feature>
<name>W4FXB9_APHAT</name>